<evidence type="ECO:0000256" key="1">
    <source>
        <dbReference type="ARBA" id="ARBA00004167"/>
    </source>
</evidence>
<dbReference type="InterPro" id="IPR042425">
    <property type="entry name" value="APCDD1"/>
</dbReference>
<dbReference type="GO" id="GO:0030178">
    <property type="term" value="P:negative regulation of Wnt signaling pathway"/>
    <property type="evidence" value="ECO:0007669"/>
    <property type="project" value="InterPro"/>
</dbReference>
<keyword evidence="2" id="KW-0812">Transmembrane</keyword>
<proteinExistence type="predicted"/>
<evidence type="ECO:0000256" key="2">
    <source>
        <dbReference type="ARBA" id="ARBA00022692"/>
    </source>
</evidence>
<protein>
    <submittedName>
        <fullName evidence="9">Protein APCDD1-like</fullName>
    </submittedName>
</protein>
<evidence type="ECO:0000259" key="7">
    <source>
        <dbReference type="SMART" id="SM01352"/>
    </source>
</evidence>
<dbReference type="PANTHER" id="PTHR31021:SF1">
    <property type="entry name" value="CHROMOSOME UNDETERMINED SCAFFOLD_56, WHOLE GENOME SHOTGUN SEQUENCE"/>
    <property type="match status" value="1"/>
</dbReference>
<dbReference type="AlphaFoldDB" id="A0A8B7XQN2"/>
<evidence type="ECO:0000256" key="3">
    <source>
        <dbReference type="ARBA" id="ARBA00022729"/>
    </source>
</evidence>
<keyword evidence="8" id="KW-1185">Reference proteome</keyword>
<evidence type="ECO:0000256" key="4">
    <source>
        <dbReference type="ARBA" id="ARBA00023136"/>
    </source>
</evidence>
<gene>
    <name evidence="9" type="primary">LOC110974773</name>
</gene>
<dbReference type="GO" id="GO:0017147">
    <property type="term" value="F:Wnt-protein binding"/>
    <property type="evidence" value="ECO:0007669"/>
    <property type="project" value="InterPro"/>
</dbReference>
<keyword evidence="4" id="KW-0472">Membrane</keyword>
<feature type="chain" id="PRO_5034544874" evidence="6">
    <location>
        <begin position="25"/>
        <end position="498"/>
    </location>
</feature>
<reference evidence="9" key="1">
    <citation type="submission" date="2025-08" db="UniProtKB">
        <authorList>
            <consortium name="RefSeq"/>
        </authorList>
    </citation>
    <scope>IDENTIFICATION</scope>
</reference>
<dbReference type="Proteomes" id="UP000694845">
    <property type="component" value="Unplaced"/>
</dbReference>
<dbReference type="OrthoDB" id="5985602at2759"/>
<name>A0A8B7XQN2_ACAPL</name>
<accession>A0A8B7XQN2</accession>
<dbReference type="GO" id="GO:0005886">
    <property type="term" value="C:plasma membrane"/>
    <property type="evidence" value="ECO:0007669"/>
    <property type="project" value="InterPro"/>
</dbReference>
<sequence>MEIQSLGTVVTTVAFLALCGLASAGNQLDGHIVRALSESECGAQLRRLQGNEGVSAVVPPRLKGEWVSMRCEVRPGPEFILRRYKFHSDSSFSLHQFFYADNQCRQPAYSLKIRGTIALGQQALLLSGATEAEYLVSKVTMVVYDESFGRTLRTQVNRTCPGFFRSTNHLLELYQRYVVVDYEQESSLTECTEAMSFAMHELQMVRHEFHSEFNTRIAKFVSWEELFLGDIHPVRSERILYRPKVYQSPLRKYQANCSFCQLIHNTEEFNPPLLPARAEYQVTLRSEWVSTRCEVRKVHFVIRHLVFHNNYTWEGYFFYFRDPLCHHPVYSLYVKGTHSDGMLSQAVPGGTEFEFLTSRMWITPQSSEQVARMNKNDGDCGARGSWRLNQPQEVTGTGGCTVIGVTLPYAEKELLRMEQGRDGRALLFSGERYPDQSSLQEQPTSYQSPVRHCAGVNPLMDITVTSENDDNSSTRIRTSYTLQTLVLCVWFLIHSVTH</sequence>
<feature type="signal peptide" evidence="6">
    <location>
        <begin position="1"/>
        <end position="24"/>
    </location>
</feature>
<evidence type="ECO:0000256" key="5">
    <source>
        <dbReference type="ARBA" id="ARBA00023180"/>
    </source>
</evidence>
<keyword evidence="3 6" id="KW-0732">Signal</keyword>
<feature type="domain" description="APCDD1" evidence="7">
    <location>
        <begin position="40"/>
        <end position="276"/>
    </location>
</feature>
<evidence type="ECO:0000256" key="6">
    <source>
        <dbReference type="SAM" id="SignalP"/>
    </source>
</evidence>
<evidence type="ECO:0000313" key="8">
    <source>
        <dbReference type="Proteomes" id="UP000694845"/>
    </source>
</evidence>
<comment type="subcellular location">
    <subcellularLocation>
        <location evidence="1">Membrane</location>
        <topology evidence="1">Single-pass membrane protein</topology>
    </subcellularLocation>
</comment>
<feature type="domain" description="APCDD1" evidence="7">
    <location>
        <begin position="277"/>
        <end position="459"/>
    </location>
</feature>
<dbReference type="Pfam" id="PF14921">
    <property type="entry name" value="APCDDC"/>
    <property type="match status" value="2"/>
</dbReference>
<dbReference type="KEGG" id="aplc:110974773"/>
<dbReference type="OMA" id="MPLIQCT"/>
<dbReference type="GeneID" id="110974773"/>
<dbReference type="RefSeq" id="XP_022082331.1">
    <property type="nucleotide sequence ID" value="XM_022226639.1"/>
</dbReference>
<evidence type="ECO:0000313" key="9">
    <source>
        <dbReference type="RefSeq" id="XP_022082331.1"/>
    </source>
</evidence>
<dbReference type="InterPro" id="IPR029405">
    <property type="entry name" value="APCDD1_dom"/>
</dbReference>
<dbReference type="PANTHER" id="PTHR31021">
    <property type="entry name" value="ADENOMATOSIS POLYPOSIS COLI DOWN-REGULATED 1"/>
    <property type="match status" value="1"/>
</dbReference>
<dbReference type="SMART" id="SM01352">
    <property type="entry name" value="APCDDC"/>
    <property type="match status" value="2"/>
</dbReference>
<keyword evidence="5" id="KW-0325">Glycoprotein</keyword>
<organism evidence="8 9">
    <name type="scientific">Acanthaster planci</name>
    <name type="common">Crown-of-thorns starfish</name>
    <dbReference type="NCBI Taxonomy" id="133434"/>
    <lineage>
        <taxon>Eukaryota</taxon>
        <taxon>Metazoa</taxon>
        <taxon>Echinodermata</taxon>
        <taxon>Eleutherozoa</taxon>
        <taxon>Asterozoa</taxon>
        <taxon>Asteroidea</taxon>
        <taxon>Valvatacea</taxon>
        <taxon>Valvatida</taxon>
        <taxon>Acanthasteridae</taxon>
        <taxon>Acanthaster</taxon>
    </lineage>
</organism>